<feature type="chain" id="PRO_5027536968" evidence="12">
    <location>
        <begin position="22"/>
        <end position="287"/>
    </location>
</feature>
<dbReference type="OrthoDB" id="547031at2759"/>
<keyword evidence="14" id="KW-1185">Reference proteome</keyword>
<keyword evidence="6" id="KW-0106">Calcium</keyword>
<dbReference type="InterPro" id="IPR001314">
    <property type="entry name" value="Peptidase_S1A"/>
</dbReference>
<accession>A0A6P4IUQ0</accession>
<dbReference type="GeneID" id="108081994"/>
<dbReference type="AlphaFoldDB" id="A0A6P4IUQ0"/>
<organism evidence="14 15">
    <name type="scientific">Drosophila kikkawai</name>
    <name type="common">Fruit fly</name>
    <dbReference type="NCBI Taxonomy" id="30033"/>
    <lineage>
        <taxon>Eukaryota</taxon>
        <taxon>Metazoa</taxon>
        <taxon>Ecdysozoa</taxon>
        <taxon>Arthropoda</taxon>
        <taxon>Hexapoda</taxon>
        <taxon>Insecta</taxon>
        <taxon>Pterygota</taxon>
        <taxon>Neoptera</taxon>
        <taxon>Endopterygota</taxon>
        <taxon>Diptera</taxon>
        <taxon>Brachycera</taxon>
        <taxon>Muscomorpha</taxon>
        <taxon>Ephydroidea</taxon>
        <taxon>Drosophilidae</taxon>
        <taxon>Drosophila</taxon>
        <taxon>Sophophora</taxon>
    </lineage>
</organism>
<evidence type="ECO:0000256" key="9">
    <source>
        <dbReference type="ARBA" id="ARBA00023180"/>
    </source>
</evidence>
<evidence type="ECO:0000256" key="8">
    <source>
        <dbReference type="ARBA" id="ARBA00023157"/>
    </source>
</evidence>
<dbReference type="Gene3D" id="2.40.10.10">
    <property type="entry name" value="Trypsin-like serine proteases"/>
    <property type="match status" value="2"/>
</dbReference>
<evidence type="ECO:0000256" key="6">
    <source>
        <dbReference type="ARBA" id="ARBA00022837"/>
    </source>
</evidence>
<dbReference type="PROSITE" id="PS00134">
    <property type="entry name" value="TRYPSIN_HIS"/>
    <property type="match status" value="1"/>
</dbReference>
<keyword evidence="9" id="KW-0325">Glycoprotein</keyword>
<protein>
    <submittedName>
        <fullName evidence="15">Serine protease grass-like</fullName>
    </submittedName>
</protein>
<dbReference type="InterPro" id="IPR009003">
    <property type="entry name" value="Peptidase_S1_PA"/>
</dbReference>
<gene>
    <name evidence="15" type="primary">LOC108081994</name>
</gene>
<keyword evidence="3 12" id="KW-0732">Signal</keyword>
<evidence type="ECO:0000256" key="3">
    <source>
        <dbReference type="ARBA" id="ARBA00022729"/>
    </source>
</evidence>
<dbReference type="SMART" id="SM00020">
    <property type="entry name" value="Tryp_SPc"/>
    <property type="match status" value="1"/>
</dbReference>
<evidence type="ECO:0000256" key="12">
    <source>
        <dbReference type="SAM" id="SignalP"/>
    </source>
</evidence>
<dbReference type="PRINTS" id="PR00722">
    <property type="entry name" value="CHYMOTRYPSIN"/>
</dbReference>
<dbReference type="InterPro" id="IPR001254">
    <property type="entry name" value="Trypsin_dom"/>
</dbReference>
<dbReference type="InterPro" id="IPR033116">
    <property type="entry name" value="TRYPSIN_SER"/>
</dbReference>
<dbReference type="FunFam" id="2.40.10.10:FF:000078">
    <property type="entry name" value="Serine protease H137"/>
    <property type="match status" value="1"/>
</dbReference>
<evidence type="ECO:0000256" key="2">
    <source>
        <dbReference type="ARBA" id="ARBA00022723"/>
    </source>
</evidence>
<dbReference type="SUPFAM" id="SSF50494">
    <property type="entry name" value="Trypsin-like serine proteases"/>
    <property type="match status" value="1"/>
</dbReference>
<keyword evidence="1 11" id="KW-0645">Protease</keyword>
<dbReference type="InterPro" id="IPR043504">
    <property type="entry name" value="Peptidase_S1_PA_chymotrypsin"/>
</dbReference>
<dbReference type="OMA" id="HCFGPTV"/>
<evidence type="ECO:0000256" key="1">
    <source>
        <dbReference type="ARBA" id="ARBA00022670"/>
    </source>
</evidence>
<keyword evidence="5 11" id="KW-0720">Serine protease</keyword>
<dbReference type="Proteomes" id="UP001652661">
    <property type="component" value="Chromosome 2L"/>
</dbReference>
<keyword evidence="8" id="KW-1015">Disulfide bond</keyword>
<evidence type="ECO:0000256" key="5">
    <source>
        <dbReference type="ARBA" id="ARBA00022825"/>
    </source>
</evidence>
<dbReference type="GO" id="GO:0006508">
    <property type="term" value="P:proteolysis"/>
    <property type="evidence" value="ECO:0007669"/>
    <property type="project" value="UniProtKB-KW"/>
</dbReference>
<dbReference type="GO" id="GO:0004252">
    <property type="term" value="F:serine-type endopeptidase activity"/>
    <property type="evidence" value="ECO:0007669"/>
    <property type="project" value="InterPro"/>
</dbReference>
<reference evidence="15" key="2">
    <citation type="submission" date="2025-08" db="UniProtKB">
        <authorList>
            <consortium name="RefSeq"/>
        </authorList>
    </citation>
    <scope>IDENTIFICATION</scope>
    <source>
        <strain evidence="15">14028-0561.14</strain>
        <tissue evidence="15">Whole fly</tissue>
    </source>
</reference>
<evidence type="ECO:0000256" key="4">
    <source>
        <dbReference type="ARBA" id="ARBA00022801"/>
    </source>
</evidence>
<dbReference type="Pfam" id="PF00089">
    <property type="entry name" value="Trypsin"/>
    <property type="match status" value="1"/>
</dbReference>
<keyword evidence="2" id="KW-0479">Metal-binding</keyword>
<dbReference type="GO" id="GO:0051604">
    <property type="term" value="P:protein maturation"/>
    <property type="evidence" value="ECO:0007669"/>
    <property type="project" value="UniProtKB-ARBA"/>
</dbReference>
<keyword evidence="4 11" id="KW-0378">Hydrolase</keyword>
<feature type="signal peptide" evidence="12">
    <location>
        <begin position="1"/>
        <end position="21"/>
    </location>
</feature>
<name>A0A6P4IUQ0_DROKI</name>
<dbReference type="InterPro" id="IPR051487">
    <property type="entry name" value="Ser/Thr_Proteases_Immune/Dev"/>
</dbReference>
<dbReference type="GO" id="GO:0046872">
    <property type="term" value="F:metal ion binding"/>
    <property type="evidence" value="ECO:0007669"/>
    <property type="project" value="UniProtKB-KW"/>
</dbReference>
<dbReference type="PANTHER" id="PTHR24256">
    <property type="entry name" value="TRYPTASE-RELATED"/>
    <property type="match status" value="1"/>
</dbReference>
<feature type="domain" description="Peptidase S1" evidence="13">
    <location>
        <begin position="39"/>
        <end position="278"/>
    </location>
</feature>
<dbReference type="PROSITE" id="PS50240">
    <property type="entry name" value="TRYPSIN_DOM"/>
    <property type="match status" value="1"/>
</dbReference>
<keyword evidence="7" id="KW-0865">Zymogen</keyword>
<evidence type="ECO:0000313" key="14">
    <source>
        <dbReference type="Proteomes" id="UP001652661"/>
    </source>
</evidence>
<evidence type="ECO:0000256" key="7">
    <source>
        <dbReference type="ARBA" id="ARBA00023145"/>
    </source>
</evidence>
<dbReference type="CDD" id="cd00190">
    <property type="entry name" value="Tryp_SPc"/>
    <property type="match status" value="1"/>
</dbReference>
<dbReference type="PROSITE" id="PS00135">
    <property type="entry name" value="TRYPSIN_SER"/>
    <property type="match status" value="1"/>
</dbReference>
<dbReference type="FunFam" id="2.40.10.10:FF:000028">
    <property type="entry name" value="Serine protease easter"/>
    <property type="match status" value="1"/>
</dbReference>
<evidence type="ECO:0000259" key="13">
    <source>
        <dbReference type="PROSITE" id="PS50240"/>
    </source>
</evidence>
<evidence type="ECO:0000313" key="15">
    <source>
        <dbReference type="RefSeq" id="XP_017032727.1"/>
    </source>
</evidence>
<evidence type="ECO:0000256" key="10">
    <source>
        <dbReference type="ARBA" id="ARBA00024195"/>
    </source>
</evidence>
<reference evidence="14" key="1">
    <citation type="submission" date="2025-05" db="UniProtKB">
        <authorList>
            <consortium name="RefSeq"/>
        </authorList>
    </citation>
    <scope>NUCLEOTIDE SEQUENCE [LARGE SCALE GENOMIC DNA]</scope>
    <source>
        <strain evidence="14">14028-0561.14</strain>
    </source>
</reference>
<dbReference type="RefSeq" id="XP_017032727.1">
    <property type="nucleotide sequence ID" value="XM_017177238.2"/>
</dbReference>
<comment type="similarity">
    <text evidence="10">Belongs to the peptidase S1 family. CLIP subfamily.</text>
</comment>
<sequence length="287" mass="31686">MKLKEAVLLVCLVLKILGVWGVPHLLDSQCVAAKASAKVVNGQNAGILFNPWMAVIIERGQMICGGSLIHSRFVLTAAHCTSNYTLTVRLGDYDISHKNSDCTRDGCIPGPKDFTVTHTYTYVPYTDFHFHDLALLKLNKTVQYSVHIRPICLLVGVLPKMEAHLMNIISRFNITGWGRTKSSQVSVVLQQTTLHNYPVSHCARLFGRTMDSAHLCAGSQSSSTCSGDSGSPLTARIVWDLKRIVQFGVVSYGRQNCQGPTVFPNLLRYGNWIEKTINLVLGRVANK</sequence>
<dbReference type="InterPro" id="IPR018114">
    <property type="entry name" value="TRYPSIN_HIS"/>
</dbReference>
<proteinExistence type="inferred from homology"/>
<evidence type="ECO:0000256" key="11">
    <source>
        <dbReference type="RuleBase" id="RU363034"/>
    </source>
</evidence>